<organism evidence="2 3">
    <name type="scientific">Dactylosporangium maewongense</name>
    <dbReference type="NCBI Taxonomy" id="634393"/>
    <lineage>
        <taxon>Bacteria</taxon>
        <taxon>Bacillati</taxon>
        <taxon>Actinomycetota</taxon>
        <taxon>Actinomycetes</taxon>
        <taxon>Micromonosporales</taxon>
        <taxon>Micromonosporaceae</taxon>
        <taxon>Dactylosporangium</taxon>
    </lineage>
</organism>
<gene>
    <name evidence="2" type="ORF">GCM10009827_109870</name>
</gene>
<comment type="caution">
    <text evidence="2">The sequence shown here is derived from an EMBL/GenBank/DDBJ whole genome shotgun (WGS) entry which is preliminary data.</text>
</comment>
<proteinExistence type="predicted"/>
<name>A0ABN2D7F7_9ACTN</name>
<evidence type="ECO:0000256" key="1">
    <source>
        <dbReference type="SAM" id="MobiDB-lite"/>
    </source>
</evidence>
<dbReference type="EMBL" id="BAAAQD010000043">
    <property type="protein sequence ID" value="GAA1570059.1"/>
    <property type="molecule type" value="Genomic_DNA"/>
</dbReference>
<dbReference type="Proteomes" id="UP001501470">
    <property type="component" value="Unassembled WGS sequence"/>
</dbReference>
<accession>A0ABN2D7F7</accession>
<reference evidence="2 3" key="1">
    <citation type="journal article" date="2019" name="Int. J. Syst. Evol. Microbiol.">
        <title>The Global Catalogue of Microorganisms (GCM) 10K type strain sequencing project: providing services to taxonomists for standard genome sequencing and annotation.</title>
        <authorList>
            <consortium name="The Broad Institute Genomics Platform"/>
            <consortium name="The Broad Institute Genome Sequencing Center for Infectious Disease"/>
            <person name="Wu L."/>
            <person name="Ma J."/>
        </authorList>
    </citation>
    <scope>NUCLEOTIDE SEQUENCE [LARGE SCALE GENOMIC DNA]</scope>
    <source>
        <strain evidence="2 3">JCM 15933</strain>
    </source>
</reference>
<evidence type="ECO:0008006" key="4">
    <source>
        <dbReference type="Google" id="ProtNLM"/>
    </source>
</evidence>
<evidence type="ECO:0000313" key="2">
    <source>
        <dbReference type="EMBL" id="GAA1570059.1"/>
    </source>
</evidence>
<protein>
    <recommendedName>
        <fullName evidence="4">Secreted protein/lipoprotein</fullName>
    </recommendedName>
</protein>
<sequence length="225" mass="24286">MAEWPAIATQNCGTRTARLQAYERGAHRRVWEVDMVRRPRRPNELVALSMVGLCTLTACTSKDPSSTPTSPATSSAPTPTPTVDPSVARAVQSAIGAYNGYIRYWAIASQAADPNNADLARYVADPLLSLTRHNIQRLRDNGQVQLGAQTATIMSTQADLDAAQPSVTIHACLDYSALKLVYKSNSSPVPNSAIKTPKVSSIATVWRYQTGQWLVSKAESATDPC</sequence>
<keyword evidence="3" id="KW-1185">Reference proteome</keyword>
<feature type="region of interest" description="Disordered" evidence="1">
    <location>
        <begin position="61"/>
        <end position="85"/>
    </location>
</feature>
<evidence type="ECO:0000313" key="3">
    <source>
        <dbReference type="Proteomes" id="UP001501470"/>
    </source>
</evidence>